<reference evidence="3 4" key="1">
    <citation type="submission" date="2017-10" db="EMBL/GenBank/DDBJ databases">
        <title>Resolving the taxonomy of Roseburia spp., Eubacterium rectale and Agathobacter spp. through phylogenomic analysis.</title>
        <authorList>
            <person name="Sheridan P.O."/>
            <person name="Walker A.W."/>
            <person name="Duncan S.H."/>
            <person name="Scott K.P."/>
            <person name="Toole P.W.O."/>
            <person name="Luis P."/>
            <person name="Flint H.J."/>
        </authorList>
    </citation>
    <scope>NUCLEOTIDE SEQUENCE [LARGE SCALE GENOMIC DNA]</scope>
    <source>
        <strain evidence="3 4">JK623</strain>
    </source>
</reference>
<dbReference type="AlphaFoldDB" id="A0A2G3E692"/>
<name>A0A2G3E692_9FIRM</name>
<proteinExistence type="predicted"/>
<feature type="signal peptide" evidence="2">
    <location>
        <begin position="1"/>
        <end position="20"/>
    </location>
</feature>
<evidence type="ECO:0000256" key="1">
    <source>
        <dbReference type="SAM" id="MobiDB-lite"/>
    </source>
</evidence>
<organism evidence="3 4">
    <name type="scientific">Agathobacter ruminis</name>
    <dbReference type="NCBI Taxonomy" id="1712665"/>
    <lineage>
        <taxon>Bacteria</taxon>
        <taxon>Bacillati</taxon>
        <taxon>Bacillota</taxon>
        <taxon>Clostridia</taxon>
        <taxon>Lachnospirales</taxon>
        <taxon>Lachnospiraceae</taxon>
        <taxon>Agathobacter</taxon>
    </lineage>
</organism>
<evidence type="ECO:0000256" key="2">
    <source>
        <dbReference type="SAM" id="SignalP"/>
    </source>
</evidence>
<feature type="compositionally biased region" description="Low complexity" evidence="1">
    <location>
        <begin position="202"/>
        <end position="217"/>
    </location>
</feature>
<evidence type="ECO:0000313" key="4">
    <source>
        <dbReference type="Proteomes" id="UP000224563"/>
    </source>
</evidence>
<feature type="compositionally biased region" description="Acidic residues" evidence="1">
    <location>
        <begin position="226"/>
        <end position="239"/>
    </location>
</feature>
<feature type="region of interest" description="Disordered" evidence="1">
    <location>
        <begin position="196"/>
        <end position="251"/>
    </location>
</feature>
<protein>
    <recommendedName>
        <fullName evidence="5">DUF5067 domain-containing protein</fullName>
    </recommendedName>
</protein>
<gene>
    <name evidence="3" type="ORF">CSX02_01085</name>
</gene>
<evidence type="ECO:0000313" key="3">
    <source>
        <dbReference type="EMBL" id="PHU38764.1"/>
    </source>
</evidence>
<accession>A0A2G3E692</accession>
<dbReference type="RefSeq" id="WP_099385307.1">
    <property type="nucleotide sequence ID" value="NZ_JANSWH010000066.1"/>
</dbReference>
<dbReference type="EMBL" id="PDYG01000003">
    <property type="protein sequence ID" value="PHU38764.1"/>
    <property type="molecule type" value="Genomic_DNA"/>
</dbReference>
<keyword evidence="4" id="KW-1185">Reference proteome</keyword>
<dbReference type="Proteomes" id="UP000224563">
    <property type="component" value="Unassembled WGS sequence"/>
</dbReference>
<reference evidence="3 4" key="2">
    <citation type="submission" date="2017-10" db="EMBL/GenBank/DDBJ databases">
        <authorList>
            <person name="Banno H."/>
            <person name="Chua N.-H."/>
        </authorList>
    </citation>
    <scope>NUCLEOTIDE SEQUENCE [LARGE SCALE GENOMIC DNA]</scope>
    <source>
        <strain evidence="3 4">JK623</strain>
    </source>
</reference>
<comment type="caution">
    <text evidence="3">The sequence shown here is derived from an EMBL/GenBank/DDBJ whole genome shotgun (WGS) entry which is preliminary data.</text>
</comment>
<sequence length="267" mass="29452">MKKFLCLTLCVILCLGILTGCGKKYNVSDSTIFVEKKGAIVATDVQTFDASKYSEEDLEKFVDEQIDAYNEKAGDDVISLKSLEVEEGVCTLVIKYDSYEHFAKFNGYEIFVGSVAEALAAGYTFDDVAFASVKDETATECDKSSFMDSDEDYKVVIFKNEPYSVHTYGDVQFVSIEHTKIVDENTISFALGNHLQGTKAPSTESTEQATETTESTEGNSASDGSVTDEELEGEGETSTEEIVFPFDEQPKDEDIAESLGYVYIIFK</sequence>
<keyword evidence="2" id="KW-0732">Signal</keyword>
<feature type="chain" id="PRO_5039451805" description="DUF5067 domain-containing protein" evidence="2">
    <location>
        <begin position="21"/>
        <end position="267"/>
    </location>
</feature>
<evidence type="ECO:0008006" key="5">
    <source>
        <dbReference type="Google" id="ProtNLM"/>
    </source>
</evidence>
<dbReference type="PROSITE" id="PS51257">
    <property type="entry name" value="PROKAR_LIPOPROTEIN"/>
    <property type="match status" value="1"/>
</dbReference>